<name>A0A199W3G4_ANACO</name>
<feature type="region of interest" description="Disordered" evidence="1">
    <location>
        <begin position="210"/>
        <end position="232"/>
    </location>
</feature>
<organism evidence="2 3">
    <name type="scientific">Ananas comosus</name>
    <name type="common">Pineapple</name>
    <name type="synonym">Ananas ananas</name>
    <dbReference type="NCBI Taxonomy" id="4615"/>
    <lineage>
        <taxon>Eukaryota</taxon>
        <taxon>Viridiplantae</taxon>
        <taxon>Streptophyta</taxon>
        <taxon>Embryophyta</taxon>
        <taxon>Tracheophyta</taxon>
        <taxon>Spermatophyta</taxon>
        <taxon>Magnoliopsida</taxon>
        <taxon>Liliopsida</taxon>
        <taxon>Poales</taxon>
        <taxon>Bromeliaceae</taxon>
        <taxon>Bromelioideae</taxon>
        <taxon>Ananas</taxon>
    </lineage>
</organism>
<dbReference type="EMBL" id="LSRQ01000277">
    <property type="protein sequence ID" value="OAY84032.1"/>
    <property type="molecule type" value="Genomic_DNA"/>
</dbReference>
<accession>A0A199W3G4</accession>
<dbReference type="AlphaFoldDB" id="A0A199W3G4"/>
<evidence type="ECO:0000313" key="3">
    <source>
        <dbReference type="Proteomes" id="UP000092600"/>
    </source>
</evidence>
<dbReference type="STRING" id="4615.A0A199W3G4"/>
<protein>
    <submittedName>
        <fullName evidence="2">Uncharacterized protein</fullName>
    </submittedName>
</protein>
<gene>
    <name evidence="2" type="ORF">ACMD2_04636</name>
</gene>
<evidence type="ECO:0000313" key="2">
    <source>
        <dbReference type="EMBL" id="OAY84032.1"/>
    </source>
</evidence>
<dbReference type="Proteomes" id="UP000092600">
    <property type="component" value="Unassembled WGS sequence"/>
</dbReference>
<proteinExistence type="predicted"/>
<comment type="caution">
    <text evidence="2">The sequence shown here is derived from an EMBL/GenBank/DDBJ whole genome shotgun (WGS) entry which is preliminary data.</text>
</comment>
<sequence>MAHLFRPWIGSSQPETNWATSNGPIRRSNKSILGINLVEIFPVDLYNCPDTMGSCVSTSNRTPRSQLWSLRARKCCGKVSAVIYDEPTLRGNDAGNSSTRSKIVRAESSVPNRRRSEVANLTFHLTQLQWHRNQMDLGNANKSNHVCEDASDMVDSMHKFENLSREDKFQELKRPNVQPKQYYGWCFELLEHHGYAYLHIRNKIEANTNIPSSSSSFETDEFSNLDSVSSSS</sequence>
<reference evidence="2 3" key="1">
    <citation type="journal article" date="2016" name="DNA Res.">
        <title>The draft genome of MD-2 pineapple using hybrid error correction of long reads.</title>
        <authorList>
            <person name="Redwan R.M."/>
            <person name="Saidin A."/>
            <person name="Kumar S.V."/>
        </authorList>
    </citation>
    <scope>NUCLEOTIDE SEQUENCE [LARGE SCALE GENOMIC DNA]</scope>
    <source>
        <strain evidence="3">cv. MD2</strain>
        <tissue evidence="2">Leaf</tissue>
    </source>
</reference>
<evidence type="ECO:0000256" key="1">
    <source>
        <dbReference type="SAM" id="MobiDB-lite"/>
    </source>
</evidence>